<sequence>MITIKDVVNNIVYAQGKNDEEVVNNWNLQCKEKFEWILDNVSYYDENDYMELKKLYIWATDKAYRFENIISVIKLINDTFDSQHIRILKQ</sequence>
<dbReference type="AlphaFoldDB" id="E4LA31"/>
<gene>
    <name evidence="1" type="ORF">HMPREF9220_0598</name>
</gene>
<reference evidence="1 2" key="1">
    <citation type="submission" date="2010-11" db="EMBL/GenBank/DDBJ databases">
        <authorList>
            <person name="Durkin A.S."/>
            <person name="Madupu R."/>
            <person name="Torralba M."/>
            <person name="Gillis M."/>
            <person name="Methe B."/>
            <person name="Sutton G."/>
            <person name="Nelson K.E."/>
        </authorList>
    </citation>
    <scope>NUCLEOTIDE SEQUENCE [LARGE SCALE GENOMIC DNA]</scope>
    <source>
        <strain evidence="1 2">UPII 345-E</strain>
    </source>
</reference>
<dbReference type="EMBL" id="AENT01000027">
    <property type="protein sequence ID" value="EFR42320.1"/>
    <property type="molecule type" value="Genomic_DNA"/>
</dbReference>
<accession>E4LA31</accession>
<name>E4LA31_9FIRM</name>
<dbReference type="Proteomes" id="UP000004594">
    <property type="component" value="Unassembled WGS sequence"/>
</dbReference>
<evidence type="ECO:0000313" key="1">
    <source>
        <dbReference type="EMBL" id="EFR42320.1"/>
    </source>
</evidence>
<dbReference type="RefSeq" id="WP_007555077.1">
    <property type="nucleotide sequence ID" value="NZ_AENT01000027.1"/>
</dbReference>
<evidence type="ECO:0000313" key="2">
    <source>
        <dbReference type="Proteomes" id="UP000004594"/>
    </source>
</evidence>
<proteinExistence type="predicted"/>
<organism evidence="1 2">
    <name type="scientific">Dialister micraerophilus UPII 345-E</name>
    <dbReference type="NCBI Taxonomy" id="910314"/>
    <lineage>
        <taxon>Bacteria</taxon>
        <taxon>Bacillati</taxon>
        <taxon>Bacillota</taxon>
        <taxon>Negativicutes</taxon>
        <taxon>Veillonellales</taxon>
        <taxon>Veillonellaceae</taxon>
        <taxon>Dialister</taxon>
    </lineage>
</organism>
<protein>
    <submittedName>
        <fullName evidence="1">Uncharacterized protein</fullName>
    </submittedName>
</protein>
<comment type="caution">
    <text evidence="1">The sequence shown here is derived from an EMBL/GenBank/DDBJ whole genome shotgun (WGS) entry which is preliminary data.</text>
</comment>